<protein>
    <submittedName>
        <fullName evidence="2">Uncharacterized protein</fullName>
    </submittedName>
</protein>
<organism evidence="2 3">
    <name type="scientific">Puccinia coronata f. sp. avenae</name>
    <dbReference type="NCBI Taxonomy" id="200324"/>
    <lineage>
        <taxon>Eukaryota</taxon>
        <taxon>Fungi</taxon>
        <taxon>Dikarya</taxon>
        <taxon>Basidiomycota</taxon>
        <taxon>Pucciniomycotina</taxon>
        <taxon>Pucciniomycetes</taxon>
        <taxon>Pucciniales</taxon>
        <taxon>Pucciniaceae</taxon>
        <taxon>Puccinia</taxon>
    </lineage>
</organism>
<reference evidence="2 3" key="1">
    <citation type="submission" date="2017-11" db="EMBL/GenBank/DDBJ databases">
        <title>De novo assembly and phasing of dikaryotic genomes from two isolates of Puccinia coronata f. sp. avenae, the causal agent of oat crown rust.</title>
        <authorList>
            <person name="Miller M.E."/>
            <person name="Zhang Y."/>
            <person name="Omidvar V."/>
            <person name="Sperschneider J."/>
            <person name="Schwessinger B."/>
            <person name="Raley C."/>
            <person name="Palmer J.M."/>
            <person name="Garnica D."/>
            <person name="Upadhyaya N."/>
            <person name="Rathjen J."/>
            <person name="Taylor J.M."/>
            <person name="Park R.F."/>
            <person name="Dodds P.N."/>
            <person name="Hirsch C.D."/>
            <person name="Kianian S.F."/>
            <person name="Figueroa M."/>
        </authorList>
    </citation>
    <scope>NUCLEOTIDE SEQUENCE [LARGE SCALE GENOMIC DNA]</scope>
    <source>
        <strain evidence="2">12SD80</strain>
    </source>
</reference>
<accession>A0A2N5STM7</accession>
<evidence type="ECO:0000313" key="2">
    <source>
        <dbReference type="EMBL" id="PLW16605.1"/>
    </source>
</evidence>
<evidence type="ECO:0000256" key="1">
    <source>
        <dbReference type="SAM" id="MobiDB-lite"/>
    </source>
</evidence>
<gene>
    <name evidence="2" type="ORF">PCASD_17964</name>
</gene>
<dbReference type="AlphaFoldDB" id="A0A2N5STM7"/>
<dbReference type="EMBL" id="PGCI01000768">
    <property type="protein sequence ID" value="PLW16605.1"/>
    <property type="molecule type" value="Genomic_DNA"/>
</dbReference>
<dbReference type="Pfam" id="PF04827">
    <property type="entry name" value="Plant_tran"/>
    <property type="match status" value="1"/>
</dbReference>
<sequence>MPGSNNNISILDASPFFKEIVEGRAPKCKYTINGNSYNTSLLKPRFHHNWDRGFGLCPFNVKPGASVRQSDGVGSGPVSQRLNGGSPETAPSVLKLRIMGAA</sequence>
<comment type="caution">
    <text evidence="2">The sequence shown here is derived from an EMBL/GenBank/DDBJ whole genome shotgun (WGS) entry which is preliminary data.</text>
</comment>
<dbReference type="InterPro" id="IPR006912">
    <property type="entry name" value="Harbinger_derived_prot"/>
</dbReference>
<proteinExistence type="predicted"/>
<name>A0A2N5STM7_9BASI</name>
<evidence type="ECO:0000313" key="3">
    <source>
        <dbReference type="Proteomes" id="UP000235392"/>
    </source>
</evidence>
<dbReference type="Proteomes" id="UP000235392">
    <property type="component" value="Unassembled WGS sequence"/>
</dbReference>
<feature type="region of interest" description="Disordered" evidence="1">
    <location>
        <begin position="68"/>
        <end position="91"/>
    </location>
</feature>